<dbReference type="GO" id="GO:0016616">
    <property type="term" value="F:oxidoreductase activity, acting on the CH-OH group of donors, NAD or NADP as acceptor"/>
    <property type="evidence" value="ECO:0007669"/>
    <property type="project" value="TreeGrafter"/>
</dbReference>
<dbReference type="InterPro" id="IPR020904">
    <property type="entry name" value="Sc_DH/Rdtase_CS"/>
</dbReference>
<accession>A0A975Q291</accession>
<gene>
    <name evidence="3" type="ORF">KFK14_04770</name>
</gene>
<dbReference type="InterPro" id="IPR036291">
    <property type="entry name" value="NAD(P)-bd_dom_sf"/>
</dbReference>
<dbReference type="InterPro" id="IPR002347">
    <property type="entry name" value="SDR_fam"/>
</dbReference>
<dbReference type="PROSITE" id="PS00061">
    <property type="entry name" value="ADH_SHORT"/>
    <property type="match status" value="1"/>
</dbReference>
<dbReference type="AlphaFoldDB" id="A0A975Q291"/>
<evidence type="ECO:0000256" key="2">
    <source>
        <dbReference type="RuleBase" id="RU000363"/>
    </source>
</evidence>
<dbReference type="PRINTS" id="PR00080">
    <property type="entry name" value="SDRFAMILY"/>
</dbReference>
<dbReference type="PRINTS" id="PR00081">
    <property type="entry name" value="GDHRDH"/>
</dbReference>
<dbReference type="SUPFAM" id="SSF51735">
    <property type="entry name" value="NAD(P)-binding Rossmann-fold domains"/>
    <property type="match status" value="1"/>
</dbReference>
<sequence length="222" mass="22020">MRILVAGGLGALGKAVAAELAARDMQVAIVDMASAEAGAASVVLGGVDLADEASVTKAYSEVTASLGGLDAVVNVAGGFIWEPVEGGSIDSWDRMYRMNLRTAAVSARAAIPHLLAGGGGSIVNVGAAAANAAAMGMAPYAASKAGVKALTESLADELRGRGIRVNAILPTIIDTPANRRDMPDADRSGWVTPGGAARAIALLISADAACITGASIVLSLPG</sequence>
<dbReference type="Pfam" id="PF00106">
    <property type="entry name" value="adh_short"/>
    <property type="match status" value="1"/>
</dbReference>
<dbReference type="GO" id="GO:0030497">
    <property type="term" value="P:fatty acid elongation"/>
    <property type="evidence" value="ECO:0007669"/>
    <property type="project" value="TreeGrafter"/>
</dbReference>
<dbReference type="RefSeq" id="WP_212610060.1">
    <property type="nucleotide sequence ID" value="NZ_CP073910.1"/>
</dbReference>
<organism evidence="3 4">
    <name type="scientific">Sphingobium phenoxybenzoativorans</name>
    <dbReference type="NCBI Taxonomy" id="1592790"/>
    <lineage>
        <taxon>Bacteria</taxon>
        <taxon>Pseudomonadati</taxon>
        <taxon>Pseudomonadota</taxon>
        <taxon>Alphaproteobacteria</taxon>
        <taxon>Sphingomonadales</taxon>
        <taxon>Sphingomonadaceae</taxon>
        <taxon>Sphingobium</taxon>
    </lineage>
</organism>
<evidence type="ECO:0000313" key="3">
    <source>
        <dbReference type="EMBL" id="QUT06760.1"/>
    </source>
</evidence>
<reference evidence="3" key="1">
    <citation type="submission" date="2021-04" db="EMBL/GenBank/DDBJ databases">
        <title>Isolation of p-tert-butylphenol degrading bacteria Sphingobium phenoxybenzoativorans Tas13 from active sludge.</title>
        <authorList>
            <person name="Li Y."/>
        </authorList>
    </citation>
    <scope>NUCLEOTIDE SEQUENCE</scope>
    <source>
        <strain evidence="3">Tas13</strain>
    </source>
</reference>
<dbReference type="Proteomes" id="UP000681425">
    <property type="component" value="Chromosome"/>
</dbReference>
<proteinExistence type="inferred from homology"/>
<dbReference type="KEGG" id="spph:KFK14_04770"/>
<dbReference type="Gene3D" id="3.40.50.720">
    <property type="entry name" value="NAD(P)-binding Rossmann-like Domain"/>
    <property type="match status" value="1"/>
</dbReference>
<protein>
    <submittedName>
        <fullName evidence="3">SDR family NAD(P)-dependent oxidoreductase</fullName>
    </submittedName>
</protein>
<name>A0A975Q291_9SPHN</name>
<comment type="similarity">
    <text evidence="1 2">Belongs to the short-chain dehydrogenases/reductases (SDR) family.</text>
</comment>
<evidence type="ECO:0000256" key="1">
    <source>
        <dbReference type="ARBA" id="ARBA00006484"/>
    </source>
</evidence>
<dbReference type="EMBL" id="CP073910">
    <property type="protein sequence ID" value="QUT06760.1"/>
    <property type="molecule type" value="Genomic_DNA"/>
</dbReference>
<dbReference type="PANTHER" id="PTHR42760">
    <property type="entry name" value="SHORT-CHAIN DEHYDROGENASES/REDUCTASES FAMILY MEMBER"/>
    <property type="match status" value="1"/>
</dbReference>
<evidence type="ECO:0000313" key="4">
    <source>
        <dbReference type="Proteomes" id="UP000681425"/>
    </source>
</evidence>
<dbReference type="PANTHER" id="PTHR42760:SF135">
    <property type="entry name" value="BLL7886 PROTEIN"/>
    <property type="match status" value="1"/>
</dbReference>
<keyword evidence="4" id="KW-1185">Reference proteome</keyword>